<evidence type="ECO:0000313" key="1">
    <source>
        <dbReference type="EMBL" id="KAF0753418.1"/>
    </source>
</evidence>
<dbReference type="EMBL" id="VUJU01004739">
    <property type="protein sequence ID" value="KAF0753418.1"/>
    <property type="molecule type" value="Genomic_DNA"/>
</dbReference>
<sequence>MNDVETKKRNKLADNTLNSVTVIRSSFKDKEISCVEFKVTQSHLDLHNQNIYKDI</sequence>
<organism evidence="1 2">
    <name type="scientific">Aphis craccivora</name>
    <name type="common">Cowpea aphid</name>
    <dbReference type="NCBI Taxonomy" id="307492"/>
    <lineage>
        <taxon>Eukaryota</taxon>
        <taxon>Metazoa</taxon>
        <taxon>Ecdysozoa</taxon>
        <taxon>Arthropoda</taxon>
        <taxon>Hexapoda</taxon>
        <taxon>Insecta</taxon>
        <taxon>Pterygota</taxon>
        <taxon>Neoptera</taxon>
        <taxon>Paraneoptera</taxon>
        <taxon>Hemiptera</taxon>
        <taxon>Sternorrhyncha</taxon>
        <taxon>Aphidomorpha</taxon>
        <taxon>Aphidoidea</taxon>
        <taxon>Aphididae</taxon>
        <taxon>Aphidini</taxon>
        <taxon>Aphis</taxon>
        <taxon>Aphis</taxon>
    </lineage>
</organism>
<keyword evidence="2" id="KW-1185">Reference proteome</keyword>
<proteinExistence type="predicted"/>
<accession>A0A6G0YCN8</accession>
<dbReference type="AlphaFoldDB" id="A0A6G0YCN8"/>
<protein>
    <submittedName>
        <fullName evidence="1">Protein FAM200B-like</fullName>
    </submittedName>
</protein>
<reference evidence="1 2" key="1">
    <citation type="submission" date="2019-08" db="EMBL/GenBank/DDBJ databases">
        <title>Whole genome of Aphis craccivora.</title>
        <authorList>
            <person name="Voronova N.V."/>
            <person name="Shulinski R.S."/>
            <person name="Bandarenka Y.V."/>
            <person name="Zhorov D.G."/>
            <person name="Warner D."/>
        </authorList>
    </citation>
    <scope>NUCLEOTIDE SEQUENCE [LARGE SCALE GENOMIC DNA]</scope>
    <source>
        <strain evidence="1">180601</strain>
        <tissue evidence="1">Whole Body</tissue>
    </source>
</reference>
<name>A0A6G0YCN8_APHCR</name>
<evidence type="ECO:0000313" key="2">
    <source>
        <dbReference type="Proteomes" id="UP000478052"/>
    </source>
</evidence>
<gene>
    <name evidence="1" type="ORF">FWK35_00031559</name>
</gene>
<comment type="caution">
    <text evidence="1">The sequence shown here is derived from an EMBL/GenBank/DDBJ whole genome shotgun (WGS) entry which is preliminary data.</text>
</comment>
<feature type="non-terminal residue" evidence="1">
    <location>
        <position position="55"/>
    </location>
</feature>
<dbReference type="Proteomes" id="UP000478052">
    <property type="component" value="Unassembled WGS sequence"/>
</dbReference>